<organism evidence="2 3">
    <name type="scientific">Trichomonascus ciferrii</name>
    <dbReference type="NCBI Taxonomy" id="44093"/>
    <lineage>
        <taxon>Eukaryota</taxon>
        <taxon>Fungi</taxon>
        <taxon>Dikarya</taxon>
        <taxon>Ascomycota</taxon>
        <taxon>Saccharomycotina</taxon>
        <taxon>Dipodascomycetes</taxon>
        <taxon>Dipodascales</taxon>
        <taxon>Trichomonascaceae</taxon>
        <taxon>Trichomonascus</taxon>
        <taxon>Trichomonascus ciferrii complex</taxon>
    </lineage>
</organism>
<protein>
    <submittedName>
        <fullName evidence="2">Uncharacterized protein</fullName>
    </submittedName>
</protein>
<dbReference type="Proteomes" id="UP000761534">
    <property type="component" value="Unassembled WGS sequence"/>
</dbReference>
<feature type="compositionally biased region" description="Polar residues" evidence="1">
    <location>
        <begin position="42"/>
        <end position="59"/>
    </location>
</feature>
<dbReference type="EMBL" id="SWFS01000173">
    <property type="protein sequence ID" value="KAA8915331.1"/>
    <property type="molecule type" value="Genomic_DNA"/>
</dbReference>
<evidence type="ECO:0000313" key="3">
    <source>
        <dbReference type="Proteomes" id="UP000761534"/>
    </source>
</evidence>
<name>A0A642V6J9_9ASCO</name>
<accession>A0A642V6J9</accession>
<proteinExistence type="predicted"/>
<keyword evidence="3" id="KW-1185">Reference proteome</keyword>
<reference evidence="2" key="1">
    <citation type="journal article" date="2019" name="G3 (Bethesda)">
        <title>Genome Assemblies of Two Rare Opportunistic Yeast Pathogens: Diutina rugosa (syn. Candida rugosa) and Trichomonascus ciferrii (syn. Candida ciferrii).</title>
        <authorList>
            <person name="Mixao V."/>
            <person name="Saus E."/>
            <person name="Hansen A.P."/>
            <person name="Lass-Florl C."/>
            <person name="Gabaldon T."/>
        </authorList>
    </citation>
    <scope>NUCLEOTIDE SEQUENCE</scope>
    <source>
        <strain evidence="2">CBS 4856</strain>
    </source>
</reference>
<dbReference type="VEuPathDB" id="FungiDB:TRICI_002515"/>
<feature type="region of interest" description="Disordered" evidence="1">
    <location>
        <begin position="1"/>
        <end position="84"/>
    </location>
</feature>
<dbReference type="AlphaFoldDB" id="A0A642V6J9"/>
<feature type="compositionally biased region" description="Low complexity" evidence="1">
    <location>
        <begin position="68"/>
        <end position="84"/>
    </location>
</feature>
<sequence length="84" mass="9653">MTGRVYNNNIKSNTSYRRPAEPDNQGRRPSWMDWAFSYRGAPSQSHHISQNEYTKNLWDNRNNRRRSSASSTGRRSSASSTGSN</sequence>
<evidence type="ECO:0000313" key="2">
    <source>
        <dbReference type="EMBL" id="KAA8915331.1"/>
    </source>
</evidence>
<feature type="compositionally biased region" description="Polar residues" evidence="1">
    <location>
        <begin position="1"/>
        <end position="16"/>
    </location>
</feature>
<comment type="caution">
    <text evidence="2">The sequence shown here is derived from an EMBL/GenBank/DDBJ whole genome shotgun (WGS) entry which is preliminary data.</text>
</comment>
<evidence type="ECO:0000256" key="1">
    <source>
        <dbReference type="SAM" id="MobiDB-lite"/>
    </source>
</evidence>
<gene>
    <name evidence="2" type="ORF">TRICI_002515</name>
</gene>